<organism evidence="5 6">
    <name type="scientific">Spirosoma pollinicola</name>
    <dbReference type="NCBI Taxonomy" id="2057025"/>
    <lineage>
        <taxon>Bacteria</taxon>
        <taxon>Pseudomonadati</taxon>
        <taxon>Bacteroidota</taxon>
        <taxon>Cytophagia</taxon>
        <taxon>Cytophagales</taxon>
        <taxon>Cytophagaceae</taxon>
        <taxon>Spirosoma</taxon>
    </lineage>
</organism>
<dbReference type="GO" id="GO:0016757">
    <property type="term" value="F:glycosyltransferase activity"/>
    <property type="evidence" value="ECO:0007669"/>
    <property type="project" value="UniProtKB-KW"/>
</dbReference>
<reference evidence="5 6" key="1">
    <citation type="submission" date="2017-11" db="EMBL/GenBank/DDBJ databases">
        <title>Taxonomic description and genome sequences of Spirosoma HA7 sp. nov., isolated from pollen microhabitat of Corylus avellana.</title>
        <authorList>
            <person name="Ambika Manirajan B."/>
            <person name="Suarez C."/>
            <person name="Ratering S."/>
            <person name="Geissler-Plaum R."/>
            <person name="Cardinale M."/>
            <person name="Sylvia S."/>
        </authorList>
    </citation>
    <scope>NUCLEOTIDE SEQUENCE [LARGE SCALE GENOMIC DNA]</scope>
    <source>
        <strain evidence="5 6">HA7</strain>
    </source>
</reference>
<evidence type="ECO:0000259" key="4">
    <source>
        <dbReference type="Pfam" id="PF00535"/>
    </source>
</evidence>
<dbReference type="KEGG" id="spir:CWM47_32680"/>
<feature type="domain" description="Glycosyltransferase 2-like" evidence="4">
    <location>
        <begin position="4"/>
        <end position="120"/>
    </location>
</feature>
<evidence type="ECO:0000313" key="6">
    <source>
        <dbReference type="Proteomes" id="UP000232883"/>
    </source>
</evidence>
<sequence>MIYIVIPVHNRKAYTLGCLADLKKQTLTEKRVIVVDDGSTDGTTELVARQFPDVIILTGDGSLWWAGAMNFGIRYVLDKLTPDVNDFILALNDDIQVRPDYLASLLTAYQANHPCIVGSVSVDVKPPHTLLYAGTGMNLVFPKIDNWAISRFKNSHAFLIKTSPYLLSDSLPGRGMLIPMPVFKAIGLFDEQRFQHHMADLDFSISARKAGFPLVVSSASVVYEYTDATGVNITKPMSVQAFWAALSAIKSPVNRHVRYNFALKHSPLSYLYFGLDMLRIIGGYLIRRIKVIAPVAY</sequence>
<dbReference type="PANTHER" id="PTHR43179:SF12">
    <property type="entry name" value="GALACTOFURANOSYLTRANSFERASE GLFT2"/>
    <property type="match status" value="1"/>
</dbReference>
<dbReference type="InterPro" id="IPR001173">
    <property type="entry name" value="Glyco_trans_2-like"/>
</dbReference>
<evidence type="ECO:0000313" key="5">
    <source>
        <dbReference type="EMBL" id="AUD06184.1"/>
    </source>
</evidence>
<dbReference type="AlphaFoldDB" id="A0A2K8Z8K3"/>
<dbReference type="OrthoDB" id="9771846at2"/>
<dbReference type="Pfam" id="PF00535">
    <property type="entry name" value="Glycos_transf_2"/>
    <property type="match status" value="1"/>
</dbReference>
<dbReference type="InterPro" id="IPR029044">
    <property type="entry name" value="Nucleotide-diphossugar_trans"/>
</dbReference>
<dbReference type="Proteomes" id="UP000232883">
    <property type="component" value="Chromosome"/>
</dbReference>
<dbReference type="Gene3D" id="3.90.550.10">
    <property type="entry name" value="Spore Coat Polysaccharide Biosynthesis Protein SpsA, Chain A"/>
    <property type="match status" value="1"/>
</dbReference>
<keyword evidence="3 5" id="KW-0808">Transferase</keyword>
<dbReference type="EMBL" id="CP025096">
    <property type="protein sequence ID" value="AUD06184.1"/>
    <property type="molecule type" value="Genomic_DNA"/>
</dbReference>
<accession>A0A2K8Z8K3</accession>
<dbReference type="SUPFAM" id="SSF53448">
    <property type="entry name" value="Nucleotide-diphospho-sugar transferases"/>
    <property type="match status" value="1"/>
</dbReference>
<gene>
    <name evidence="5" type="ORF">CWM47_32680</name>
</gene>
<proteinExistence type="inferred from homology"/>
<evidence type="ECO:0000256" key="3">
    <source>
        <dbReference type="ARBA" id="ARBA00022679"/>
    </source>
</evidence>
<evidence type="ECO:0000256" key="2">
    <source>
        <dbReference type="ARBA" id="ARBA00022676"/>
    </source>
</evidence>
<keyword evidence="6" id="KW-1185">Reference proteome</keyword>
<protein>
    <submittedName>
        <fullName evidence="5">Glycosyltransferase family 2 protein</fullName>
    </submittedName>
</protein>
<dbReference type="RefSeq" id="WP_100992734.1">
    <property type="nucleotide sequence ID" value="NZ_CP025096.1"/>
</dbReference>
<name>A0A2K8Z8K3_9BACT</name>
<keyword evidence="2" id="KW-0328">Glycosyltransferase</keyword>
<comment type="similarity">
    <text evidence="1">Belongs to the glycosyltransferase 2 family.</text>
</comment>
<evidence type="ECO:0000256" key="1">
    <source>
        <dbReference type="ARBA" id="ARBA00006739"/>
    </source>
</evidence>
<dbReference type="PANTHER" id="PTHR43179">
    <property type="entry name" value="RHAMNOSYLTRANSFERASE WBBL"/>
    <property type="match status" value="1"/>
</dbReference>